<keyword evidence="3 7" id="KW-1133">Transmembrane helix</keyword>
<evidence type="ECO:0000256" key="3">
    <source>
        <dbReference type="ARBA" id="ARBA00022989"/>
    </source>
</evidence>
<comment type="caution">
    <text evidence="8">The sequence shown here is derived from an EMBL/GenBank/DDBJ whole genome shotgun (WGS) entry which is preliminary data.</text>
</comment>
<keyword evidence="1 7" id="KW-1003">Cell membrane</keyword>
<dbReference type="Gene3D" id="3.30.160.60">
    <property type="entry name" value="Classic Zinc Finger"/>
    <property type="match status" value="1"/>
</dbReference>
<dbReference type="InterPro" id="IPR003770">
    <property type="entry name" value="MLTG-like"/>
</dbReference>
<comment type="subcellular location">
    <subcellularLocation>
        <location evidence="7">Cell membrane</location>
        <topology evidence="7">Single-pass membrane protein</topology>
    </subcellularLocation>
</comment>
<protein>
    <recommendedName>
        <fullName evidence="7">Endolytic murein transglycosylase</fullName>
        <ecNumber evidence="7">4.2.2.29</ecNumber>
    </recommendedName>
    <alternativeName>
        <fullName evidence="7">Peptidoglycan lytic transglycosylase</fullName>
    </alternativeName>
    <alternativeName>
        <fullName evidence="7">Peptidoglycan polymerization terminase</fullName>
    </alternativeName>
</protein>
<gene>
    <name evidence="7" type="primary">mltG</name>
    <name evidence="8" type="ORF">COU42_01025</name>
</gene>
<evidence type="ECO:0000256" key="5">
    <source>
        <dbReference type="ARBA" id="ARBA00023239"/>
    </source>
</evidence>
<comment type="catalytic activity">
    <reaction evidence="7">
        <text>a peptidoglycan chain = a peptidoglycan chain with N-acetyl-1,6-anhydromuramyl-[peptide] at the reducing end + a peptidoglycan chain with N-acetylglucosamine at the non-reducing end.</text>
        <dbReference type="EC" id="4.2.2.29"/>
    </reaction>
</comment>
<dbReference type="GO" id="GO:0009252">
    <property type="term" value="P:peptidoglycan biosynthetic process"/>
    <property type="evidence" value="ECO:0007669"/>
    <property type="project" value="UniProtKB-UniRule"/>
</dbReference>
<evidence type="ECO:0000256" key="7">
    <source>
        <dbReference type="HAMAP-Rule" id="MF_02065"/>
    </source>
</evidence>
<evidence type="ECO:0000313" key="8">
    <source>
        <dbReference type="EMBL" id="PIR72505.1"/>
    </source>
</evidence>
<dbReference type="HAMAP" id="MF_02065">
    <property type="entry name" value="MltG"/>
    <property type="match status" value="1"/>
</dbReference>
<dbReference type="AlphaFoldDB" id="A0A2M6NSA7"/>
<evidence type="ECO:0000313" key="9">
    <source>
        <dbReference type="Proteomes" id="UP000228756"/>
    </source>
</evidence>
<organism evidence="8 9">
    <name type="scientific">Candidatus Nealsonbacteria bacterium CG10_big_fil_rev_8_21_14_0_10_36_24</name>
    <dbReference type="NCBI Taxonomy" id="1974710"/>
    <lineage>
        <taxon>Bacteria</taxon>
        <taxon>Candidatus Nealsoniibacteriota</taxon>
    </lineage>
</organism>
<evidence type="ECO:0000256" key="1">
    <source>
        <dbReference type="ARBA" id="ARBA00022475"/>
    </source>
</evidence>
<keyword evidence="2 7" id="KW-0812">Transmembrane</keyword>
<reference evidence="9" key="1">
    <citation type="submission" date="2017-09" db="EMBL/GenBank/DDBJ databases">
        <title>Depth-based differentiation of microbial function through sediment-hosted aquifers and enrichment of novel symbionts in the deep terrestrial subsurface.</title>
        <authorList>
            <person name="Probst A.J."/>
            <person name="Ladd B."/>
            <person name="Jarett J.K."/>
            <person name="Geller-Mcgrath D.E."/>
            <person name="Sieber C.M.K."/>
            <person name="Emerson J.B."/>
            <person name="Anantharaman K."/>
            <person name="Thomas B.C."/>
            <person name="Malmstrom R."/>
            <person name="Stieglmeier M."/>
            <person name="Klingl A."/>
            <person name="Woyke T."/>
            <person name="Ryan C.M."/>
            <person name="Banfield J.F."/>
        </authorList>
    </citation>
    <scope>NUCLEOTIDE SEQUENCE [LARGE SCALE GENOMIC DNA]</scope>
</reference>
<proteinExistence type="inferred from homology"/>
<dbReference type="Gene3D" id="3.30.1490.480">
    <property type="entry name" value="Endolytic murein transglycosylase"/>
    <property type="match status" value="1"/>
</dbReference>
<evidence type="ECO:0000256" key="4">
    <source>
        <dbReference type="ARBA" id="ARBA00023136"/>
    </source>
</evidence>
<keyword evidence="4 7" id="KW-0472">Membrane</keyword>
<dbReference type="PANTHER" id="PTHR30518">
    <property type="entry name" value="ENDOLYTIC MUREIN TRANSGLYCOSYLASE"/>
    <property type="match status" value="1"/>
</dbReference>
<dbReference type="Proteomes" id="UP000228756">
    <property type="component" value="Unassembled WGS sequence"/>
</dbReference>
<dbReference type="EC" id="4.2.2.29" evidence="7"/>
<dbReference type="Pfam" id="PF02618">
    <property type="entry name" value="YceG"/>
    <property type="match status" value="2"/>
</dbReference>
<keyword evidence="6 7" id="KW-0961">Cell wall biogenesis/degradation</keyword>
<feature type="transmembrane region" description="Helical" evidence="7">
    <location>
        <begin position="12"/>
        <end position="35"/>
    </location>
</feature>
<evidence type="ECO:0000256" key="6">
    <source>
        <dbReference type="ARBA" id="ARBA00023316"/>
    </source>
</evidence>
<dbReference type="EMBL" id="PFCJ01000013">
    <property type="protein sequence ID" value="PIR72505.1"/>
    <property type="molecule type" value="Genomic_DNA"/>
</dbReference>
<dbReference type="GO" id="GO:0008932">
    <property type="term" value="F:lytic endotransglycosylase activity"/>
    <property type="evidence" value="ECO:0007669"/>
    <property type="project" value="UniProtKB-UniRule"/>
</dbReference>
<sequence>MGEKFMEISNGVKYIFVFIIIVVLSLFLLWFGIYVPKTPGSDETVIFLVKKGEGAKEISLNLKEQELIRYSSLFRFYALFYDKADKLKAGEYELSSSMNIPEIVNKMTEGDRVKKIITIIEGWTVKDIEEYLGEKIDPGLEGYLFPDTYEIFPEDGIEEIIERMLANFDKKVRSQFQEEIGPEIITIASLLEKEVRTSEDKKIVSGILWKRLEIGMPLQVDAAPDTYKYKGLSPGPICNPGLESIEAAIYPQESPYLYYLSTPDGETIFSQTLKEHNIAREKYLK</sequence>
<comment type="similarity">
    <text evidence="7">Belongs to the transglycosylase MltG family.</text>
</comment>
<comment type="function">
    <text evidence="7">Functions as a peptidoglycan terminase that cleaves nascent peptidoglycan strands endolytically to terminate their elongation.</text>
</comment>
<feature type="site" description="Important for catalytic activity" evidence="7">
    <location>
        <position position="194"/>
    </location>
</feature>
<evidence type="ECO:0000256" key="2">
    <source>
        <dbReference type="ARBA" id="ARBA00022692"/>
    </source>
</evidence>
<dbReference type="PANTHER" id="PTHR30518:SF2">
    <property type="entry name" value="ENDOLYTIC MUREIN TRANSGLYCOSYLASE"/>
    <property type="match status" value="1"/>
</dbReference>
<name>A0A2M6NSA7_9BACT</name>
<dbReference type="GO" id="GO:0005886">
    <property type="term" value="C:plasma membrane"/>
    <property type="evidence" value="ECO:0007669"/>
    <property type="project" value="UniProtKB-SubCell"/>
</dbReference>
<dbReference type="GO" id="GO:0071555">
    <property type="term" value="P:cell wall organization"/>
    <property type="evidence" value="ECO:0007669"/>
    <property type="project" value="UniProtKB-KW"/>
</dbReference>
<accession>A0A2M6NSA7</accession>
<keyword evidence="5 7" id="KW-0456">Lyase</keyword>